<dbReference type="InterPro" id="IPR045595">
    <property type="entry name" value="SufBD_N"/>
</dbReference>
<dbReference type="InterPro" id="IPR037284">
    <property type="entry name" value="SUF_FeS_clus_asmbl_SufBD_sf"/>
</dbReference>
<protein>
    <submittedName>
        <fullName evidence="4">FeS cluster assembly protein SufB</fullName>
    </submittedName>
</protein>
<dbReference type="Pfam" id="PF01458">
    <property type="entry name" value="SUFBD_core"/>
    <property type="match status" value="1"/>
</dbReference>
<proteinExistence type="inferred from homology"/>
<feature type="domain" description="SUF system FeS cluster assembly SufBD N-terminal" evidence="3">
    <location>
        <begin position="49"/>
        <end position="205"/>
    </location>
</feature>
<feature type="domain" description="SUF system FeS cluster assembly SufBD core" evidence="2">
    <location>
        <begin position="208"/>
        <end position="442"/>
    </location>
</feature>
<dbReference type="RefSeq" id="WP_148595745.1">
    <property type="nucleotide sequence ID" value="NZ_CP042997.1"/>
</dbReference>
<keyword evidence="5" id="KW-1185">Reference proteome</keyword>
<evidence type="ECO:0000313" key="5">
    <source>
        <dbReference type="Proteomes" id="UP000324233"/>
    </source>
</evidence>
<dbReference type="AlphaFoldDB" id="A0A5B9W657"/>
<dbReference type="PANTHER" id="PTHR30508">
    <property type="entry name" value="FES CLUSTER ASSEMBLY PROTEIN SUF"/>
    <property type="match status" value="1"/>
</dbReference>
<evidence type="ECO:0000259" key="2">
    <source>
        <dbReference type="Pfam" id="PF01458"/>
    </source>
</evidence>
<sequence length="471" mass="52552">MSTDLNLQVAGIKDEYKYGFRDSDEHYSFKSGRGLTRSIVEQISEMKSEPDWMRRFRLEALEAFQQKPMPNWGGQLSELNFDDIHYYMKAADRQGKSWDDVPADIKNTFDKLGIPEAERKFLAGVGAQYESEVVYHSLREDLQKKGVIFVDTDTAVREHPDLVREYFGTIIPIHDNKFAALNSAVWSGGSFVYIPAGVKVDIPLQAYFRINAQNMGQFERTLMIVEEGAQVHYVEGCTAPMYSTESLHSAVVEIVVKKGGRCRYTTIQNWANNIYNLVTKRAVAHEDALMEWVDGNLGSRLTMKYPAVYMMGKGARGEILSIAFAGKGQHQDAGAKVVHAAPYTSSRIISKSISKNGGRASYRGLLKVADGAKGSKSNVVCDALILDPLSRSDTYPYIEIDEDDVKIGHEASVSKIGEEQLFYLMSRGLSEAEASTLIVSGFIEPLVKELPMEYAVEMNKLIQLQMEGSVG</sequence>
<accession>A0A5B9W657</accession>
<dbReference type="Proteomes" id="UP000324233">
    <property type="component" value="Chromosome"/>
</dbReference>
<evidence type="ECO:0000256" key="1">
    <source>
        <dbReference type="ARBA" id="ARBA00043967"/>
    </source>
</evidence>
<reference evidence="4 5" key="1">
    <citation type="submission" date="2019-08" db="EMBL/GenBank/DDBJ databases">
        <title>Deep-cultivation of Planctomycetes and their phenomic and genomic characterization uncovers novel biology.</title>
        <authorList>
            <person name="Wiegand S."/>
            <person name="Jogler M."/>
            <person name="Boedeker C."/>
            <person name="Pinto D."/>
            <person name="Vollmers J."/>
            <person name="Rivas-Marin E."/>
            <person name="Kohn T."/>
            <person name="Peeters S.H."/>
            <person name="Heuer A."/>
            <person name="Rast P."/>
            <person name="Oberbeckmann S."/>
            <person name="Bunk B."/>
            <person name="Jeske O."/>
            <person name="Meyerdierks A."/>
            <person name="Storesund J.E."/>
            <person name="Kallscheuer N."/>
            <person name="Luecker S."/>
            <person name="Lage O.M."/>
            <person name="Pohl T."/>
            <person name="Merkel B.J."/>
            <person name="Hornburger P."/>
            <person name="Mueller R.-W."/>
            <person name="Bruemmer F."/>
            <person name="Labrenz M."/>
            <person name="Spormann A.M."/>
            <person name="Op den Camp H."/>
            <person name="Overmann J."/>
            <person name="Amann R."/>
            <person name="Jetten M.S.M."/>
            <person name="Mascher T."/>
            <person name="Medema M.H."/>
            <person name="Devos D.P."/>
            <person name="Kaster A.-K."/>
            <person name="Ovreas L."/>
            <person name="Rohde M."/>
            <person name="Galperin M.Y."/>
            <person name="Jogler C."/>
        </authorList>
    </citation>
    <scope>NUCLEOTIDE SEQUENCE [LARGE SCALE GENOMIC DNA]</scope>
    <source>
        <strain evidence="4 5">OJF2</strain>
    </source>
</reference>
<dbReference type="GO" id="GO:0016226">
    <property type="term" value="P:iron-sulfur cluster assembly"/>
    <property type="evidence" value="ECO:0007669"/>
    <property type="project" value="InterPro"/>
</dbReference>
<dbReference type="InterPro" id="IPR000825">
    <property type="entry name" value="SUF_FeS_clus_asmbl_SufBD_core"/>
</dbReference>
<evidence type="ECO:0000259" key="3">
    <source>
        <dbReference type="Pfam" id="PF19295"/>
    </source>
</evidence>
<dbReference type="OrthoDB" id="9803529at2"/>
<dbReference type="PANTHER" id="PTHR30508:SF1">
    <property type="entry name" value="UPF0051 PROTEIN ABCI8, CHLOROPLASTIC-RELATED"/>
    <property type="match status" value="1"/>
</dbReference>
<dbReference type="InterPro" id="IPR055346">
    <property type="entry name" value="Fe-S_cluster_assembly_SufBD"/>
</dbReference>
<dbReference type="SUPFAM" id="SSF101960">
    <property type="entry name" value="Stabilizer of iron transporter SufD"/>
    <property type="match status" value="1"/>
</dbReference>
<evidence type="ECO:0000313" key="4">
    <source>
        <dbReference type="EMBL" id="QEH36018.1"/>
    </source>
</evidence>
<organism evidence="4 5">
    <name type="scientific">Aquisphaera giovannonii</name>
    <dbReference type="NCBI Taxonomy" id="406548"/>
    <lineage>
        <taxon>Bacteria</taxon>
        <taxon>Pseudomonadati</taxon>
        <taxon>Planctomycetota</taxon>
        <taxon>Planctomycetia</taxon>
        <taxon>Isosphaerales</taxon>
        <taxon>Isosphaeraceae</taxon>
        <taxon>Aquisphaera</taxon>
    </lineage>
</organism>
<comment type="similarity">
    <text evidence="1">Belongs to the iron-sulfur cluster assembly SufBD family.</text>
</comment>
<dbReference type="InterPro" id="IPR010231">
    <property type="entry name" value="SUF_FeS_clus_asmbl_SufB"/>
</dbReference>
<dbReference type="NCBIfam" id="TIGR01980">
    <property type="entry name" value="sufB"/>
    <property type="match status" value="1"/>
</dbReference>
<dbReference type="KEGG" id="agv:OJF2_45760"/>
<gene>
    <name evidence="4" type="primary">sufB_1</name>
    <name evidence="4" type="ORF">OJF2_45760</name>
</gene>
<dbReference type="EMBL" id="CP042997">
    <property type="protein sequence ID" value="QEH36018.1"/>
    <property type="molecule type" value="Genomic_DNA"/>
</dbReference>
<name>A0A5B9W657_9BACT</name>
<dbReference type="Pfam" id="PF19295">
    <property type="entry name" value="SufBD_N"/>
    <property type="match status" value="1"/>
</dbReference>